<evidence type="ECO:0000313" key="4">
    <source>
        <dbReference type="Proteomes" id="UP000283509"/>
    </source>
</evidence>
<reference evidence="3 4" key="1">
    <citation type="submission" date="2018-04" db="EMBL/GenBank/DDBJ databases">
        <authorList>
            <person name="Zhang X."/>
            <person name="Yuan J."/>
            <person name="Li F."/>
            <person name="Xiang J."/>
        </authorList>
    </citation>
    <scope>NUCLEOTIDE SEQUENCE [LARGE SCALE GENOMIC DNA]</scope>
    <source>
        <tissue evidence="3">Muscle</tissue>
    </source>
</reference>
<evidence type="ECO:0000313" key="3">
    <source>
        <dbReference type="EMBL" id="ROT72829.1"/>
    </source>
</evidence>
<reference evidence="3 4" key="2">
    <citation type="submission" date="2019-01" db="EMBL/GenBank/DDBJ databases">
        <title>The decoding of complex shrimp genome reveals the adaptation for benthos swimmer, frequently molting mechanism and breeding impact on genome.</title>
        <authorList>
            <person name="Sun Y."/>
            <person name="Gao Y."/>
            <person name="Yu Y."/>
        </authorList>
    </citation>
    <scope>NUCLEOTIDE SEQUENCE [LARGE SCALE GENOMIC DNA]</scope>
    <source>
        <tissue evidence="3">Muscle</tissue>
    </source>
</reference>
<organism evidence="3 4">
    <name type="scientific">Penaeus vannamei</name>
    <name type="common">Whiteleg shrimp</name>
    <name type="synonym">Litopenaeus vannamei</name>
    <dbReference type="NCBI Taxonomy" id="6689"/>
    <lineage>
        <taxon>Eukaryota</taxon>
        <taxon>Metazoa</taxon>
        <taxon>Ecdysozoa</taxon>
        <taxon>Arthropoda</taxon>
        <taxon>Crustacea</taxon>
        <taxon>Multicrustacea</taxon>
        <taxon>Malacostraca</taxon>
        <taxon>Eumalacostraca</taxon>
        <taxon>Eucarida</taxon>
        <taxon>Decapoda</taxon>
        <taxon>Dendrobranchiata</taxon>
        <taxon>Penaeoidea</taxon>
        <taxon>Penaeidae</taxon>
        <taxon>Penaeus</taxon>
    </lineage>
</organism>
<keyword evidence="4" id="KW-1185">Reference proteome</keyword>
<sequence length="270" mass="29004">RSTRNRESVHAKFSLFPSFFLLLLTLFPSPFSPTRAQPSYFYPQSANPAQARRDISTPCGLNRFMSVLESLILPCDSTGKGTALQAPRSGRQRSARNLYINKSKQHGQSSARDPPGGGGRGGGSVGVHGAGAAGAAERDGRAGAIAPQATPPQHTNQTPTPSPSSLSHTRINLTPFFPLLPPQQHQPEMNPPPPPSCTNPSNQTGRRTNPPSPHPTTLQPRHSLLPSLNRQPKQPKKLASPPPLSPTTAPTPPTQEQLRLLTPNQRQNNP</sequence>
<evidence type="ECO:0000256" key="2">
    <source>
        <dbReference type="SAM" id="SignalP"/>
    </source>
</evidence>
<comment type="caution">
    <text evidence="3">The sequence shown here is derived from an EMBL/GenBank/DDBJ whole genome shotgun (WGS) entry which is preliminary data.</text>
</comment>
<feature type="chain" id="PRO_5018680508" evidence="2">
    <location>
        <begin position="37"/>
        <end position="270"/>
    </location>
</feature>
<feature type="compositionally biased region" description="Pro residues" evidence="1">
    <location>
        <begin position="240"/>
        <end position="253"/>
    </location>
</feature>
<protein>
    <submittedName>
        <fullName evidence="3">Uncharacterized protein</fullName>
    </submittedName>
</protein>
<evidence type="ECO:0000256" key="1">
    <source>
        <dbReference type="SAM" id="MobiDB-lite"/>
    </source>
</evidence>
<dbReference type="AlphaFoldDB" id="A0A3R7P1G6"/>
<feature type="region of interest" description="Disordered" evidence="1">
    <location>
        <begin position="101"/>
        <end position="270"/>
    </location>
</feature>
<gene>
    <name evidence="3" type="ORF">C7M84_008769</name>
</gene>
<feature type="non-terminal residue" evidence="3">
    <location>
        <position position="1"/>
    </location>
</feature>
<keyword evidence="2" id="KW-0732">Signal</keyword>
<proteinExistence type="predicted"/>
<accession>A0A3R7P1G6</accession>
<dbReference type="EMBL" id="QCYY01002107">
    <property type="protein sequence ID" value="ROT72829.1"/>
    <property type="molecule type" value="Genomic_DNA"/>
</dbReference>
<dbReference type="Proteomes" id="UP000283509">
    <property type="component" value="Unassembled WGS sequence"/>
</dbReference>
<name>A0A3R7P1G6_PENVA</name>
<feature type="compositionally biased region" description="Gly residues" evidence="1">
    <location>
        <begin position="115"/>
        <end position="132"/>
    </location>
</feature>
<feature type="compositionally biased region" description="Polar residues" evidence="1">
    <location>
        <begin position="204"/>
        <end position="230"/>
    </location>
</feature>
<feature type="compositionally biased region" description="Low complexity" evidence="1">
    <location>
        <begin position="151"/>
        <end position="169"/>
    </location>
</feature>
<feature type="signal peptide" evidence="2">
    <location>
        <begin position="1"/>
        <end position="36"/>
    </location>
</feature>